<keyword evidence="1 4" id="KW-0456">Lyase</keyword>
<dbReference type="PRINTS" id="PR00149">
    <property type="entry name" value="FUMRATELYASE"/>
</dbReference>
<evidence type="ECO:0000256" key="1">
    <source>
        <dbReference type="ARBA" id="ARBA00023239"/>
    </source>
</evidence>
<dbReference type="FunFam" id="1.20.200.10:FF:000001">
    <property type="entry name" value="Fumarate hydratase, mitochondrial"/>
    <property type="match status" value="1"/>
</dbReference>
<dbReference type="PANTHER" id="PTHR42696">
    <property type="entry name" value="ASPARTATE AMMONIA-LYASE"/>
    <property type="match status" value="1"/>
</dbReference>
<dbReference type="Gene3D" id="1.10.40.30">
    <property type="entry name" value="Fumarase/aspartase (C-terminal domain)"/>
    <property type="match status" value="1"/>
</dbReference>
<organism evidence="4 5">
    <name type="scientific">Paenibacillus larvae subsp. pulvifaciens</name>
    <dbReference type="NCBI Taxonomy" id="1477"/>
    <lineage>
        <taxon>Bacteria</taxon>
        <taxon>Bacillati</taxon>
        <taxon>Bacillota</taxon>
        <taxon>Bacilli</taxon>
        <taxon>Bacillales</taxon>
        <taxon>Paenibacillaceae</taxon>
        <taxon>Paenibacillus</taxon>
    </lineage>
</organism>
<evidence type="ECO:0000259" key="2">
    <source>
        <dbReference type="Pfam" id="PF00206"/>
    </source>
</evidence>
<dbReference type="InterPro" id="IPR018951">
    <property type="entry name" value="Fumarase_C_C"/>
</dbReference>
<dbReference type="Pfam" id="PF00206">
    <property type="entry name" value="Lyase_1"/>
    <property type="match status" value="1"/>
</dbReference>
<gene>
    <name evidence="4" type="primary">aspA</name>
    <name evidence="4" type="ORF">B7C51_22385</name>
</gene>
<evidence type="ECO:0000313" key="4">
    <source>
        <dbReference type="EMBL" id="ARF70004.1"/>
    </source>
</evidence>
<dbReference type="EMBL" id="CP020557">
    <property type="protein sequence ID" value="ARF70004.1"/>
    <property type="molecule type" value="Genomic_DNA"/>
</dbReference>
<dbReference type="InterPro" id="IPR024083">
    <property type="entry name" value="Fumarase/histidase_N"/>
</dbReference>
<dbReference type="InterPro" id="IPR022761">
    <property type="entry name" value="Fumarate_lyase_N"/>
</dbReference>
<dbReference type="InterPro" id="IPR000362">
    <property type="entry name" value="Fumarate_lyase_fam"/>
</dbReference>
<sequence length="467" mass="51536">MNDMSNNLSGLTRVSEDSLGKVEIPEKAYFGPQTQRAVENFAISGLTLPRRFIKAQGIIKAAAALVHQKLGLLPDELTQPIIQAAEEVIDGRFDQEFVVGVYQAGAGTSQNMNANEVIANRALEIMGVGRDRKDIIHPNDHVNKSQSTNDTIPTAIYMSTYDALEEELLPSFRYMIKKLKEKSVEFHQVPKSGRTHLQDAVPMRLGQEFEGYAGTFESVLERILPVMDDLLEIGIGGNAVGTGIHTHPKYAELMTEEIARRTGRPFRSTANRFAFMQNPSAALRVSGLLREIAVHLIKMTSDLRLLNSGLHTGLAEINLPAVQPGSSIMPGKVNPVLPEMTYMVCSQVIGNDTAIQTAMIGGQLEINVMMPVIAHNVLFSISILSRTMKSLSTKCLKGIEANREQSRWWMEQSLSLVTLLNPVIGYDHASRLAKQSLQERKPLKEVVLASGIINEVEWNQLVEESLG</sequence>
<name>A0A1V0UXM1_9BACL</name>
<dbReference type="AlphaFoldDB" id="A0A1V0UXM1"/>
<accession>A0A1V0UXM1</accession>
<dbReference type="GO" id="GO:0006531">
    <property type="term" value="P:aspartate metabolic process"/>
    <property type="evidence" value="ECO:0007669"/>
    <property type="project" value="TreeGrafter"/>
</dbReference>
<dbReference type="Pfam" id="PF10415">
    <property type="entry name" value="FumaraseC_C"/>
    <property type="match status" value="1"/>
</dbReference>
<reference evidence="4 5" key="1">
    <citation type="submission" date="2017-03" db="EMBL/GenBank/DDBJ databases">
        <title>Paenibacillus larvae genome sequencing.</title>
        <authorList>
            <person name="Dingman D.W."/>
        </authorList>
    </citation>
    <scope>NUCLEOTIDE SEQUENCE [LARGE SCALE GENOMIC DNA]</scope>
    <source>
        <strain evidence="4 5">SAG 10367</strain>
    </source>
</reference>
<dbReference type="PRINTS" id="PR00145">
    <property type="entry name" value="ARGSUCLYASE"/>
</dbReference>
<proteinExistence type="predicted"/>
<dbReference type="RefSeq" id="WP_083041293.1">
    <property type="nucleotide sequence ID" value="NZ_CP020557.1"/>
</dbReference>
<dbReference type="PANTHER" id="PTHR42696:SF2">
    <property type="entry name" value="ASPARTATE AMMONIA-LYASE"/>
    <property type="match status" value="1"/>
</dbReference>
<feature type="domain" description="Fumarase C C-terminal" evidence="3">
    <location>
        <begin position="416"/>
        <end position="462"/>
    </location>
</feature>
<dbReference type="PROSITE" id="PS00163">
    <property type="entry name" value="FUMARATE_LYASES"/>
    <property type="match status" value="1"/>
</dbReference>
<dbReference type="InterPro" id="IPR051546">
    <property type="entry name" value="Aspartate_Ammonia-Lyase"/>
</dbReference>
<dbReference type="Gene3D" id="1.20.200.10">
    <property type="entry name" value="Fumarase/aspartase (Central domain)"/>
    <property type="match status" value="1"/>
</dbReference>
<dbReference type="SUPFAM" id="SSF48557">
    <property type="entry name" value="L-aspartase-like"/>
    <property type="match status" value="1"/>
</dbReference>
<dbReference type="InterPro" id="IPR020557">
    <property type="entry name" value="Fumarate_lyase_CS"/>
</dbReference>
<dbReference type="FunFam" id="1.10.275.10:FF:000001">
    <property type="entry name" value="Fumarate hydratase, mitochondrial"/>
    <property type="match status" value="1"/>
</dbReference>
<dbReference type="CDD" id="cd01596">
    <property type="entry name" value="Aspartase_like"/>
    <property type="match status" value="1"/>
</dbReference>
<evidence type="ECO:0000259" key="3">
    <source>
        <dbReference type="Pfam" id="PF10415"/>
    </source>
</evidence>
<dbReference type="Proteomes" id="UP000192727">
    <property type="component" value="Chromosome"/>
</dbReference>
<protein>
    <submittedName>
        <fullName evidence="4">Aspartate ammonia-lyase</fullName>
    </submittedName>
</protein>
<dbReference type="InterPro" id="IPR008948">
    <property type="entry name" value="L-Aspartase-like"/>
</dbReference>
<dbReference type="GO" id="GO:0005829">
    <property type="term" value="C:cytosol"/>
    <property type="evidence" value="ECO:0007669"/>
    <property type="project" value="TreeGrafter"/>
</dbReference>
<dbReference type="GO" id="GO:0008797">
    <property type="term" value="F:aspartate ammonia-lyase activity"/>
    <property type="evidence" value="ECO:0007669"/>
    <property type="project" value="TreeGrafter"/>
</dbReference>
<dbReference type="NCBIfam" id="NF008909">
    <property type="entry name" value="PRK12273.1"/>
    <property type="match status" value="1"/>
</dbReference>
<dbReference type="GO" id="GO:0006099">
    <property type="term" value="P:tricarboxylic acid cycle"/>
    <property type="evidence" value="ECO:0007669"/>
    <property type="project" value="InterPro"/>
</dbReference>
<dbReference type="Gene3D" id="1.10.275.10">
    <property type="entry name" value="Fumarase/aspartase (N-terminal domain)"/>
    <property type="match status" value="1"/>
</dbReference>
<evidence type="ECO:0000313" key="5">
    <source>
        <dbReference type="Proteomes" id="UP000192727"/>
    </source>
</evidence>
<feature type="domain" description="Fumarate lyase N-terminal" evidence="2">
    <location>
        <begin position="20"/>
        <end position="350"/>
    </location>
</feature>